<name>A0A9W8DP60_9FUNG</name>
<dbReference type="GO" id="GO:0000398">
    <property type="term" value="P:mRNA splicing, via spliceosome"/>
    <property type="evidence" value="ECO:0007669"/>
    <property type="project" value="InterPro"/>
</dbReference>
<evidence type="ECO:0000259" key="7">
    <source>
        <dbReference type="PROSITE" id="PS50171"/>
    </source>
</evidence>
<dbReference type="GO" id="GO:0008270">
    <property type="term" value="F:zinc ion binding"/>
    <property type="evidence" value="ECO:0007669"/>
    <property type="project" value="UniProtKB-KW"/>
</dbReference>
<feature type="compositionally biased region" description="Basic and acidic residues" evidence="6">
    <location>
        <begin position="190"/>
        <end position="202"/>
    </location>
</feature>
<dbReference type="FunFam" id="3.30.160.60:FF:000491">
    <property type="entry name" value="zinc finger matrin-type protein 2-like"/>
    <property type="match status" value="1"/>
</dbReference>
<dbReference type="SUPFAM" id="SSF57667">
    <property type="entry name" value="beta-beta-alpha zinc fingers"/>
    <property type="match status" value="1"/>
</dbReference>
<dbReference type="Proteomes" id="UP001150538">
    <property type="component" value="Unassembled WGS sequence"/>
</dbReference>
<keyword evidence="4" id="KW-0862">Zinc</keyword>
<organism evidence="8 9">
    <name type="scientific">Mycoemilia scoparia</name>
    <dbReference type="NCBI Taxonomy" id="417184"/>
    <lineage>
        <taxon>Eukaryota</taxon>
        <taxon>Fungi</taxon>
        <taxon>Fungi incertae sedis</taxon>
        <taxon>Zoopagomycota</taxon>
        <taxon>Kickxellomycotina</taxon>
        <taxon>Kickxellomycetes</taxon>
        <taxon>Kickxellales</taxon>
        <taxon>Kickxellaceae</taxon>
        <taxon>Mycoemilia</taxon>
    </lineage>
</organism>
<reference evidence="8" key="1">
    <citation type="submission" date="2022-07" db="EMBL/GenBank/DDBJ databases">
        <title>Phylogenomic reconstructions and comparative analyses of Kickxellomycotina fungi.</title>
        <authorList>
            <person name="Reynolds N.K."/>
            <person name="Stajich J.E."/>
            <person name="Barry K."/>
            <person name="Grigoriev I.V."/>
            <person name="Crous P."/>
            <person name="Smith M.E."/>
        </authorList>
    </citation>
    <scope>NUCLEOTIDE SEQUENCE</scope>
    <source>
        <strain evidence="8">NBRC 100468</strain>
    </source>
</reference>
<sequence>MSNGNGGNSSAYGNSAQTVEFRKTWDKSEYEKRAKERERIDNEKREDEERKLKGLPPKKRKPSTISQHTSGGGGGGGGGDGNSNSNSERELLQARKNKVNLTGMLGKTQVIQASNVASKQAGFYCKVCDCTVKDSVTYLDHINGKKHQRNLNMSMTVAKDSVDDIKSKLAALKKKKQQPKRDYDFDEQVEENKLKEKQEKEERKRRKKEMKQKKKIEQEDTESKKNRQNDDKKDGDEDEKSAEAVAEEGEVDPDMAAMMGFSGFSTTKN</sequence>
<dbReference type="PROSITE" id="PS50171">
    <property type="entry name" value="ZF_MATRIN"/>
    <property type="match status" value="1"/>
</dbReference>
<comment type="caution">
    <text evidence="8">The sequence shown here is derived from an EMBL/GenBank/DDBJ whole genome shotgun (WGS) entry which is preliminary data.</text>
</comment>
<feature type="domain" description="Matrin-type" evidence="7">
    <location>
        <begin position="123"/>
        <end position="153"/>
    </location>
</feature>
<evidence type="ECO:0000313" key="8">
    <source>
        <dbReference type="EMBL" id="KAJ1912402.1"/>
    </source>
</evidence>
<keyword evidence="5" id="KW-0539">Nucleus</keyword>
<dbReference type="InterPro" id="IPR036236">
    <property type="entry name" value="Znf_C2H2_sf"/>
</dbReference>
<dbReference type="GO" id="GO:0005681">
    <property type="term" value="C:spliceosomal complex"/>
    <property type="evidence" value="ECO:0007669"/>
    <property type="project" value="InterPro"/>
</dbReference>
<evidence type="ECO:0000256" key="1">
    <source>
        <dbReference type="ARBA" id="ARBA00004123"/>
    </source>
</evidence>
<keyword evidence="2" id="KW-0479">Metal-binding</keyword>
<dbReference type="GO" id="GO:0046540">
    <property type="term" value="C:U4/U6 x U5 tri-snRNP complex"/>
    <property type="evidence" value="ECO:0007669"/>
    <property type="project" value="TreeGrafter"/>
</dbReference>
<dbReference type="Gene3D" id="3.30.160.60">
    <property type="entry name" value="Classic Zinc Finger"/>
    <property type="match status" value="1"/>
</dbReference>
<accession>A0A9W8DP60</accession>
<dbReference type="EMBL" id="JANBPU010000349">
    <property type="protein sequence ID" value="KAJ1912402.1"/>
    <property type="molecule type" value="Genomic_DNA"/>
</dbReference>
<dbReference type="InterPro" id="IPR003604">
    <property type="entry name" value="Matrin/U1-like-C_Znf_C2H2"/>
</dbReference>
<evidence type="ECO:0000256" key="4">
    <source>
        <dbReference type="ARBA" id="ARBA00022833"/>
    </source>
</evidence>
<dbReference type="InterPro" id="IPR013087">
    <property type="entry name" value="Znf_C2H2_type"/>
</dbReference>
<dbReference type="PANTHER" id="PTHR45986">
    <property type="entry name" value="ZINC FINGER MATRIN-TYPE PROTEIN 2"/>
    <property type="match status" value="1"/>
</dbReference>
<gene>
    <name evidence="8" type="primary">SNU23</name>
    <name evidence="8" type="ORF">H4219_005623</name>
</gene>
<evidence type="ECO:0000256" key="3">
    <source>
        <dbReference type="ARBA" id="ARBA00022771"/>
    </source>
</evidence>
<dbReference type="PANTHER" id="PTHR45986:SF1">
    <property type="entry name" value="ZINC FINGER MATRIN-TYPE PROTEIN 2"/>
    <property type="match status" value="1"/>
</dbReference>
<dbReference type="SMART" id="SM00451">
    <property type="entry name" value="ZnF_U1"/>
    <property type="match status" value="1"/>
</dbReference>
<feature type="region of interest" description="Disordered" evidence="6">
    <location>
        <begin position="1"/>
        <end position="90"/>
    </location>
</feature>
<keyword evidence="3" id="KW-0863">Zinc-finger</keyword>
<protein>
    <submittedName>
        <fullName evidence="8">U4/U6.U5 snRNP associated protein</fullName>
    </submittedName>
</protein>
<evidence type="ECO:0000256" key="6">
    <source>
        <dbReference type="SAM" id="MobiDB-lite"/>
    </source>
</evidence>
<dbReference type="Pfam" id="PF12874">
    <property type="entry name" value="zf-met"/>
    <property type="match status" value="1"/>
</dbReference>
<feature type="compositionally biased region" description="Acidic residues" evidence="6">
    <location>
        <begin position="236"/>
        <end position="253"/>
    </location>
</feature>
<dbReference type="OrthoDB" id="30343at2759"/>
<evidence type="ECO:0000256" key="2">
    <source>
        <dbReference type="ARBA" id="ARBA00022723"/>
    </source>
</evidence>
<keyword evidence="9" id="KW-1185">Reference proteome</keyword>
<feature type="region of interest" description="Disordered" evidence="6">
    <location>
        <begin position="173"/>
        <end position="269"/>
    </location>
</feature>
<dbReference type="GO" id="GO:0003676">
    <property type="term" value="F:nucleic acid binding"/>
    <property type="evidence" value="ECO:0007669"/>
    <property type="project" value="InterPro"/>
</dbReference>
<dbReference type="AlphaFoldDB" id="A0A9W8DP60"/>
<feature type="compositionally biased region" description="Basic and acidic residues" evidence="6">
    <location>
        <begin position="215"/>
        <end position="235"/>
    </location>
</feature>
<comment type="subcellular location">
    <subcellularLocation>
        <location evidence="1">Nucleus</location>
    </subcellularLocation>
</comment>
<feature type="compositionally biased region" description="Basic residues" evidence="6">
    <location>
        <begin position="203"/>
        <end position="214"/>
    </location>
</feature>
<feature type="compositionally biased region" description="Gly residues" evidence="6">
    <location>
        <begin position="70"/>
        <end position="81"/>
    </location>
</feature>
<evidence type="ECO:0000256" key="5">
    <source>
        <dbReference type="ARBA" id="ARBA00023242"/>
    </source>
</evidence>
<dbReference type="InterPro" id="IPR040107">
    <property type="entry name" value="Snu23"/>
</dbReference>
<feature type="compositionally biased region" description="Basic and acidic residues" evidence="6">
    <location>
        <begin position="20"/>
        <end position="52"/>
    </location>
</feature>
<evidence type="ECO:0000313" key="9">
    <source>
        <dbReference type="Proteomes" id="UP001150538"/>
    </source>
</evidence>
<proteinExistence type="predicted"/>
<dbReference type="InterPro" id="IPR000690">
    <property type="entry name" value="Matrin/U1-C_Znf_C2H2"/>
</dbReference>